<feature type="region of interest" description="Disordered" evidence="1">
    <location>
        <begin position="1"/>
        <end position="74"/>
    </location>
</feature>
<evidence type="ECO:0000256" key="1">
    <source>
        <dbReference type="SAM" id="MobiDB-lite"/>
    </source>
</evidence>
<dbReference type="EMBL" id="GBRH01275298">
    <property type="protein sequence ID" value="JAD22597.1"/>
    <property type="molecule type" value="Transcribed_RNA"/>
</dbReference>
<sequence length="74" mass="7210">MAGKSKGGRNKGKTQGTSQAISAEPEVPVTDGVEVVNPENGEVSETPAADGGAADVEKGDGDAAVVAQSAKKAS</sequence>
<accession>A0A0A8YJ68</accession>
<name>A0A0A8YJ68_ARUDO</name>
<dbReference type="AlphaFoldDB" id="A0A0A8YJ68"/>
<feature type="compositionally biased region" description="Low complexity" evidence="1">
    <location>
        <begin position="32"/>
        <end position="45"/>
    </location>
</feature>
<proteinExistence type="predicted"/>
<evidence type="ECO:0000313" key="2">
    <source>
        <dbReference type="EMBL" id="JAD22597.1"/>
    </source>
</evidence>
<feature type="compositionally biased region" description="Low complexity" evidence="1">
    <location>
        <begin position="63"/>
        <end position="74"/>
    </location>
</feature>
<reference evidence="2" key="2">
    <citation type="journal article" date="2015" name="Data Brief">
        <title>Shoot transcriptome of the giant reed, Arundo donax.</title>
        <authorList>
            <person name="Barrero R.A."/>
            <person name="Guerrero F.D."/>
            <person name="Moolhuijzen P."/>
            <person name="Goolsby J.A."/>
            <person name="Tidwell J."/>
            <person name="Bellgard S.E."/>
            <person name="Bellgard M.I."/>
        </authorList>
    </citation>
    <scope>NUCLEOTIDE SEQUENCE</scope>
    <source>
        <tissue evidence="2">Shoot tissue taken approximately 20 cm above the soil surface</tissue>
    </source>
</reference>
<reference evidence="2" key="1">
    <citation type="submission" date="2014-09" db="EMBL/GenBank/DDBJ databases">
        <authorList>
            <person name="Magalhaes I.L.F."/>
            <person name="Oliveira U."/>
            <person name="Santos F.R."/>
            <person name="Vidigal T.H.D.A."/>
            <person name="Brescovit A.D."/>
            <person name="Santos A.J."/>
        </authorList>
    </citation>
    <scope>NUCLEOTIDE SEQUENCE</scope>
    <source>
        <tissue evidence="2">Shoot tissue taken approximately 20 cm above the soil surface</tissue>
    </source>
</reference>
<organism evidence="2">
    <name type="scientific">Arundo donax</name>
    <name type="common">Giant reed</name>
    <name type="synonym">Donax arundinaceus</name>
    <dbReference type="NCBI Taxonomy" id="35708"/>
    <lineage>
        <taxon>Eukaryota</taxon>
        <taxon>Viridiplantae</taxon>
        <taxon>Streptophyta</taxon>
        <taxon>Embryophyta</taxon>
        <taxon>Tracheophyta</taxon>
        <taxon>Spermatophyta</taxon>
        <taxon>Magnoliopsida</taxon>
        <taxon>Liliopsida</taxon>
        <taxon>Poales</taxon>
        <taxon>Poaceae</taxon>
        <taxon>PACMAD clade</taxon>
        <taxon>Arundinoideae</taxon>
        <taxon>Arundineae</taxon>
        <taxon>Arundo</taxon>
    </lineage>
</organism>
<feature type="compositionally biased region" description="Basic residues" evidence="1">
    <location>
        <begin position="1"/>
        <end position="12"/>
    </location>
</feature>
<protein>
    <submittedName>
        <fullName evidence="2">Uncharacterized protein</fullName>
    </submittedName>
</protein>